<evidence type="ECO:0000256" key="1">
    <source>
        <dbReference type="SAM" id="MobiDB-lite"/>
    </source>
</evidence>
<organism evidence="2">
    <name type="scientific">Rhizophora mucronata</name>
    <name type="common">Asiatic mangrove</name>
    <dbReference type="NCBI Taxonomy" id="61149"/>
    <lineage>
        <taxon>Eukaryota</taxon>
        <taxon>Viridiplantae</taxon>
        <taxon>Streptophyta</taxon>
        <taxon>Embryophyta</taxon>
        <taxon>Tracheophyta</taxon>
        <taxon>Spermatophyta</taxon>
        <taxon>Magnoliopsida</taxon>
        <taxon>eudicotyledons</taxon>
        <taxon>Gunneridae</taxon>
        <taxon>Pentapetalae</taxon>
        <taxon>rosids</taxon>
        <taxon>fabids</taxon>
        <taxon>Malpighiales</taxon>
        <taxon>Rhizophoraceae</taxon>
        <taxon>Rhizophora</taxon>
    </lineage>
</organism>
<name>A0A2P2R120_RHIMU</name>
<accession>A0A2P2R120</accession>
<dbReference type="AlphaFoldDB" id="A0A2P2R120"/>
<sequence length="23" mass="2608">MSAKHKSITHPSDHVGRHIKLLD</sequence>
<evidence type="ECO:0000313" key="2">
    <source>
        <dbReference type="EMBL" id="MBX72923.1"/>
    </source>
</evidence>
<proteinExistence type="predicted"/>
<feature type="compositionally biased region" description="Basic and acidic residues" evidence="1">
    <location>
        <begin position="11"/>
        <end position="23"/>
    </location>
</feature>
<reference evidence="2" key="1">
    <citation type="submission" date="2018-02" db="EMBL/GenBank/DDBJ databases">
        <title>Rhizophora mucronata_Transcriptome.</title>
        <authorList>
            <person name="Meera S.P."/>
            <person name="Sreeshan A."/>
            <person name="Augustine A."/>
        </authorList>
    </citation>
    <scope>NUCLEOTIDE SEQUENCE</scope>
    <source>
        <tissue evidence="2">Leaf</tissue>
    </source>
</reference>
<protein>
    <submittedName>
        <fullName evidence="2">Uncharacterized protein</fullName>
    </submittedName>
</protein>
<feature type="region of interest" description="Disordered" evidence="1">
    <location>
        <begin position="1"/>
        <end position="23"/>
    </location>
</feature>
<dbReference type="EMBL" id="GGEC01092439">
    <property type="protein sequence ID" value="MBX72923.1"/>
    <property type="molecule type" value="Transcribed_RNA"/>
</dbReference>